<sequence>MCGICGFTGSPDEATLARMTAALLHRGPDEDGFYSDGSVNLGMRRLSIIDLTTGRQPIHNEDKGIWTVFNGEIYNFRELRKDLEEKGHRFYTDHSDTEAIVHLYEEYGDDFMHRINGMFAIALWDKRRERLLLIRDRMGVKPLFYALVNGMLLFGSEIKAILAHPAYRRAVCPEGVYHYFSFKNIPAPFTAFEGIYCLFPGEMLVFSRGGMEKRRWWKIRFEENGALDEAEARERILALLEDATRLRMISDVPFGAYLSGGVDSSSIVALMTRFTDRPVKTFSLGYEDELSNKEADLYYARKVSAAYGTEHHEYIMSYRELVEDIGAVIGAFDQPFSGTISTFFLSKLIRQHVKVALSGDGADELFGSYLSHRVAQPLWHFGRMLGKVRSGTLTDEEKCLFAPCDMKLLEDLYGKSGGEEAAWRCSLYLFSDREKKSLLSGSFLAGARGADTYALIRGKFDELTARNPLNRILEMEWNTQFPDQVLAFVDFLSMAHSVEIRSPFLDYRLVEFASTLPGSLKIRNGNVKDILKRTVEPLLPGGITKRPKEGFVLPIFDWMVEKLRDYSRETLSEGRLRKHGLLNAEAVQEVVRSYYAGDRAYAGKVWNLMMFQVWWEKYFGDAGR</sequence>
<feature type="binding site" evidence="9">
    <location>
        <begin position="358"/>
        <end position="359"/>
    </location>
    <ligand>
        <name>ATP</name>
        <dbReference type="ChEBI" id="CHEBI:30616"/>
    </ligand>
</feature>
<evidence type="ECO:0000256" key="6">
    <source>
        <dbReference type="ARBA" id="ARBA00022962"/>
    </source>
</evidence>
<evidence type="ECO:0000256" key="3">
    <source>
        <dbReference type="ARBA" id="ARBA00012737"/>
    </source>
</evidence>
<comment type="catalytic activity">
    <reaction evidence="7">
        <text>L-aspartate + L-glutamine + ATP + H2O = L-asparagine + L-glutamate + AMP + diphosphate + H(+)</text>
        <dbReference type="Rhea" id="RHEA:12228"/>
        <dbReference type="ChEBI" id="CHEBI:15377"/>
        <dbReference type="ChEBI" id="CHEBI:15378"/>
        <dbReference type="ChEBI" id="CHEBI:29985"/>
        <dbReference type="ChEBI" id="CHEBI:29991"/>
        <dbReference type="ChEBI" id="CHEBI:30616"/>
        <dbReference type="ChEBI" id="CHEBI:33019"/>
        <dbReference type="ChEBI" id="CHEBI:58048"/>
        <dbReference type="ChEBI" id="CHEBI:58359"/>
        <dbReference type="ChEBI" id="CHEBI:456215"/>
        <dbReference type="EC" id="6.3.5.4"/>
    </reaction>
</comment>
<dbReference type="Pfam" id="PF13537">
    <property type="entry name" value="GATase_7"/>
    <property type="match status" value="1"/>
</dbReference>
<evidence type="ECO:0000259" key="11">
    <source>
        <dbReference type="PROSITE" id="PS51278"/>
    </source>
</evidence>
<dbReference type="NCBIfam" id="TIGR01536">
    <property type="entry name" value="asn_synth_AEB"/>
    <property type="match status" value="1"/>
</dbReference>
<keyword evidence="12" id="KW-0436">Ligase</keyword>
<dbReference type="AlphaFoldDB" id="A0A953M0L1"/>
<dbReference type="EMBL" id="JAIOIV010000100">
    <property type="protein sequence ID" value="MBZ0156979.1"/>
    <property type="molecule type" value="Genomic_DNA"/>
</dbReference>
<keyword evidence="6 8" id="KW-0315">Glutamine amidotransferase</keyword>
<evidence type="ECO:0000256" key="8">
    <source>
        <dbReference type="PIRSR" id="PIRSR001589-1"/>
    </source>
</evidence>
<evidence type="ECO:0000256" key="5">
    <source>
        <dbReference type="ARBA" id="ARBA00022840"/>
    </source>
</evidence>
<proteinExistence type="inferred from homology"/>
<comment type="caution">
    <text evidence="12">The sequence shown here is derived from an EMBL/GenBank/DDBJ whole genome shotgun (WGS) entry which is preliminary data.</text>
</comment>
<keyword evidence="5 9" id="KW-0067">ATP-binding</keyword>
<evidence type="ECO:0000256" key="10">
    <source>
        <dbReference type="PIRSR" id="PIRSR001589-3"/>
    </source>
</evidence>
<feature type="binding site" evidence="9">
    <location>
        <position position="96"/>
    </location>
    <ligand>
        <name>L-glutamine</name>
        <dbReference type="ChEBI" id="CHEBI:58359"/>
    </ligand>
</feature>
<dbReference type="SUPFAM" id="SSF56235">
    <property type="entry name" value="N-terminal nucleophile aminohydrolases (Ntn hydrolases)"/>
    <property type="match status" value="1"/>
</dbReference>
<dbReference type="CDD" id="cd01991">
    <property type="entry name" value="Asn_synthase_B_C"/>
    <property type="match status" value="1"/>
</dbReference>
<dbReference type="PANTHER" id="PTHR43284">
    <property type="entry name" value="ASPARAGINE SYNTHETASE (GLUTAMINE-HYDROLYZING)"/>
    <property type="match status" value="1"/>
</dbReference>
<comment type="pathway">
    <text evidence="1">Amino-acid biosynthesis; L-asparagine biosynthesis; L-asparagine from L-aspartate (L-Gln route): step 1/1.</text>
</comment>
<dbReference type="Gene3D" id="3.60.20.10">
    <property type="entry name" value="Glutamine Phosphoribosylpyrophosphate, subunit 1, domain 1"/>
    <property type="match status" value="1"/>
</dbReference>
<dbReference type="PIRSF" id="PIRSF001589">
    <property type="entry name" value="Asn_synthetase_glu-h"/>
    <property type="match status" value="1"/>
</dbReference>
<keyword evidence="8" id="KW-0061">Asparagine biosynthesis</keyword>
<dbReference type="InterPro" id="IPR017932">
    <property type="entry name" value="GATase_2_dom"/>
</dbReference>
<reference evidence="12" key="1">
    <citation type="journal article" date="2021" name="bioRxiv">
        <title>Unraveling nitrogen, sulfur and carbon metabolic pathways and microbial community transcriptional responses to substrate deprivation and toxicity stresses in a bioreactor mimicking anoxic brackish coastal sediment conditions.</title>
        <authorList>
            <person name="Martins P.D."/>
            <person name="Echeveste M.J."/>
            <person name="Arshad A."/>
            <person name="Kurth J."/>
            <person name="Ouboter H."/>
            <person name="Jetten M.S.M."/>
            <person name="Welte C.U."/>
        </authorList>
    </citation>
    <scope>NUCLEOTIDE SEQUENCE</scope>
    <source>
        <strain evidence="12">MAG_39</strain>
    </source>
</reference>
<dbReference type="GO" id="GO:0004066">
    <property type="term" value="F:asparagine synthase (glutamine-hydrolyzing) activity"/>
    <property type="evidence" value="ECO:0007669"/>
    <property type="project" value="UniProtKB-EC"/>
</dbReference>
<evidence type="ECO:0000256" key="9">
    <source>
        <dbReference type="PIRSR" id="PIRSR001589-2"/>
    </source>
</evidence>
<evidence type="ECO:0000256" key="2">
    <source>
        <dbReference type="ARBA" id="ARBA00005752"/>
    </source>
</evidence>
<dbReference type="GO" id="GO:0005524">
    <property type="term" value="F:ATP binding"/>
    <property type="evidence" value="ECO:0007669"/>
    <property type="project" value="UniProtKB-KW"/>
</dbReference>
<dbReference type="InterPro" id="IPR001962">
    <property type="entry name" value="Asn_synthase"/>
</dbReference>
<evidence type="ECO:0000313" key="13">
    <source>
        <dbReference type="Proteomes" id="UP000705867"/>
    </source>
</evidence>
<organism evidence="12 13">
    <name type="scientific">Candidatus Nitrobium versatile</name>
    <dbReference type="NCBI Taxonomy" id="2884831"/>
    <lineage>
        <taxon>Bacteria</taxon>
        <taxon>Pseudomonadati</taxon>
        <taxon>Nitrospirota</taxon>
        <taxon>Nitrospiria</taxon>
        <taxon>Nitrospirales</taxon>
        <taxon>Nitrospiraceae</taxon>
        <taxon>Candidatus Nitrobium</taxon>
    </lineage>
</organism>
<accession>A0A953M0L1</accession>
<dbReference type="InterPro" id="IPR006426">
    <property type="entry name" value="Asn_synth_AEB"/>
</dbReference>
<dbReference type="InterPro" id="IPR051786">
    <property type="entry name" value="ASN_synthetase/amidase"/>
</dbReference>
<reference evidence="12" key="2">
    <citation type="submission" date="2021-08" db="EMBL/GenBank/DDBJ databases">
        <authorList>
            <person name="Dalcin Martins P."/>
        </authorList>
    </citation>
    <scope>NUCLEOTIDE SEQUENCE</scope>
    <source>
        <strain evidence="12">MAG_39</strain>
    </source>
</reference>
<keyword evidence="4 9" id="KW-0547">Nucleotide-binding</keyword>
<feature type="active site" description="For GATase activity" evidence="8">
    <location>
        <position position="2"/>
    </location>
</feature>
<dbReference type="EC" id="6.3.5.4" evidence="3"/>
<gene>
    <name evidence="12" type="primary">asnB</name>
    <name evidence="12" type="ORF">K8I29_12315</name>
</gene>
<dbReference type="Pfam" id="PF00733">
    <property type="entry name" value="Asn_synthase"/>
    <property type="match status" value="1"/>
</dbReference>
<dbReference type="SUPFAM" id="SSF52402">
    <property type="entry name" value="Adenine nucleotide alpha hydrolases-like"/>
    <property type="match status" value="1"/>
</dbReference>
<dbReference type="PANTHER" id="PTHR43284:SF1">
    <property type="entry name" value="ASPARAGINE SYNTHETASE"/>
    <property type="match status" value="1"/>
</dbReference>
<dbReference type="InterPro" id="IPR014729">
    <property type="entry name" value="Rossmann-like_a/b/a_fold"/>
</dbReference>
<protein>
    <recommendedName>
        <fullName evidence="3">asparagine synthase (glutamine-hydrolyzing)</fullName>
        <ecNumber evidence="3">6.3.5.4</ecNumber>
    </recommendedName>
</protein>
<keyword evidence="8" id="KW-0028">Amino-acid biosynthesis</keyword>
<dbReference type="PROSITE" id="PS51278">
    <property type="entry name" value="GATASE_TYPE_2"/>
    <property type="match status" value="1"/>
</dbReference>
<dbReference type="Gene3D" id="3.40.50.620">
    <property type="entry name" value="HUPs"/>
    <property type="match status" value="1"/>
</dbReference>
<evidence type="ECO:0000256" key="1">
    <source>
        <dbReference type="ARBA" id="ARBA00005187"/>
    </source>
</evidence>
<name>A0A953M0L1_9BACT</name>
<dbReference type="InterPro" id="IPR033738">
    <property type="entry name" value="AsnB_N"/>
</dbReference>
<comment type="similarity">
    <text evidence="2">Belongs to the asparagine synthetase family.</text>
</comment>
<dbReference type="GO" id="GO:0005829">
    <property type="term" value="C:cytosol"/>
    <property type="evidence" value="ECO:0007669"/>
    <property type="project" value="TreeGrafter"/>
</dbReference>
<feature type="domain" description="Glutamine amidotransferase type-2" evidence="11">
    <location>
        <begin position="2"/>
        <end position="209"/>
    </location>
</feature>
<feature type="site" description="Important for beta-aspartyl-AMP intermediate formation" evidence="10">
    <location>
        <position position="360"/>
    </location>
</feature>
<evidence type="ECO:0000256" key="7">
    <source>
        <dbReference type="ARBA" id="ARBA00048741"/>
    </source>
</evidence>
<evidence type="ECO:0000256" key="4">
    <source>
        <dbReference type="ARBA" id="ARBA00022741"/>
    </source>
</evidence>
<dbReference type="CDD" id="cd00712">
    <property type="entry name" value="AsnB"/>
    <property type="match status" value="1"/>
</dbReference>
<dbReference type="InterPro" id="IPR029055">
    <property type="entry name" value="Ntn_hydrolases_N"/>
</dbReference>
<dbReference type="GO" id="GO:0006529">
    <property type="term" value="P:asparagine biosynthetic process"/>
    <property type="evidence" value="ECO:0007669"/>
    <property type="project" value="UniProtKB-KW"/>
</dbReference>
<evidence type="ECO:0000313" key="12">
    <source>
        <dbReference type="EMBL" id="MBZ0156979.1"/>
    </source>
</evidence>
<dbReference type="Proteomes" id="UP000705867">
    <property type="component" value="Unassembled WGS sequence"/>
</dbReference>